<organism evidence="5 6">
    <name type="scientific">Mytilus edulis</name>
    <name type="common">Blue mussel</name>
    <dbReference type="NCBI Taxonomy" id="6550"/>
    <lineage>
        <taxon>Eukaryota</taxon>
        <taxon>Metazoa</taxon>
        <taxon>Spiralia</taxon>
        <taxon>Lophotrochozoa</taxon>
        <taxon>Mollusca</taxon>
        <taxon>Bivalvia</taxon>
        <taxon>Autobranchia</taxon>
        <taxon>Pteriomorphia</taxon>
        <taxon>Mytilida</taxon>
        <taxon>Mytiloidea</taxon>
        <taxon>Mytilidae</taxon>
        <taxon>Mytilinae</taxon>
        <taxon>Mytilus</taxon>
    </lineage>
</organism>
<dbReference type="Pfam" id="PF13516">
    <property type="entry name" value="LRR_6"/>
    <property type="match status" value="6"/>
</dbReference>
<keyword evidence="3" id="KW-0677">Repeat</keyword>
<sequence length="414" mass="46466">MADEDWNILRKPEFIPNLERMPIHHKIGSHQRQHIGRARTKRRQQSPKSTRRHHKYSNDQRLSRKASKANSDLWLDFNVDASLSESEDELQETTQDGTETSVLVYNNSCKKFGVTPRDSVLKHLLTDKLAINNGRLTRPDIQPLAYSLTMNNTITILDISGNNLGGEGLKHFSRMLEENVSITDLDVSYNDLGSKGAILLEQLLSSKSHLKSLNAAGNSFGNDEARCFSEALKQNTNLRQLILSDNNIQEQGGSLLAEALENNDYLQDLDLSWNQLRLCGAVAIGNSLQNNESLKQLNVSWNGFADLGYLSSNRIGYEGCHNLAKALVLNNTLTCLKVNYNSITTRGALELLVAIKENHTSAIECLELQDVPVVQSCLEIATDIKNNRDNFRVIHDVTVLSEDFILRCVRPNKM</sequence>
<dbReference type="InterPro" id="IPR032675">
    <property type="entry name" value="LRR_dom_sf"/>
</dbReference>
<reference evidence="5" key="1">
    <citation type="submission" date="2021-03" db="EMBL/GenBank/DDBJ databases">
        <authorList>
            <person name="Bekaert M."/>
        </authorList>
    </citation>
    <scope>NUCLEOTIDE SEQUENCE</scope>
</reference>
<dbReference type="GO" id="GO:0005634">
    <property type="term" value="C:nucleus"/>
    <property type="evidence" value="ECO:0007669"/>
    <property type="project" value="TreeGrafter"/>
</dbReference>
<dbReference type="GO" id="GO:0005096">
    <property type="term" value="F:GTPase activator activity"/>
    <property type="evidence" value="ECO:0007669"/>
    <property type="project" value="InterPro"/>
</dbReference>
<dbReference type="GO" id="GO:0005829">
    <property type="term" value="C:cytosol"/>
    <property type="evidence" value="ECO:0007669"/>
    <property type="project" value="TreeGrafter"/>
</dbReference>
<evidence type="ECO:0000256" key="1">
    <source>
        <dbReference type="ARBA" id="ARBA00022468"/>
    </source>
</evidence>
<keyword evidence="2" id="KW-0433">Leucine-rich repeat</keyword>
<evidence type="ECO:0000256" key="2">
    <source>
        <dbReference type="ARBA" id="ARBA00022614"/>
    </source>
</evidence>
<gene>
    <name evidence="5" type="ORF">MEDL_41640</name>
</gene>
<keyword evidence="6" id="KW-1185">Reference proteome</keyword>
<evidence type="ECO:0000256" key="4">
    <source>
        <dbReference type="SAM" id="MobiDB-lite"/>
    </source>
</evidence>
<dbReference type="PANTHER" id="PTHR24113">
    <property type="entry name" value="RAN GTPASE-ACTIVATING PROTEIN 1"/>
    <property type="match status" value="1"/>
</dbReference>
<dbReference type="GO" id="GO:0031267">
    <property type="term" value="F:small GTPase binding"/>
    <property type="evidence" value="ECO:0007669"/>
    <property type="project" value="TreeGrafter"/>
</dbReference>
<evidence type="ECO:0000256" key="3">
    <source>
        <dbReference type="ARBA" id="ARBA00022737"/>
    </source>
</evidence>
<name>A0A8S3TBH6_MYTED</name>
<dbReference type="InterPro" id="IPR027038">
    <property type="entry name" value="RanGap"/>
</dbReference>
<dbReference type="AlphaFoldDB" id="A0A8S3TBH6"/>
<dbReference type="OrthoDB" id="6117365at2759"/>
<keyword evidence="1" id="KW-0343">GTPase activation</keyword>
<dbReference type="SMART" id="SM00368">
    <property type="entry name" value="LRR_RI"/>
    <property type="match status" value="6"/>
</dbReference>
<dbReference type="Gene3D" id="3.80.10.10">
    <property type="entry name" value="Ribonuclease Inhibitor"/>
    <property type="match status" value="3"/>
</dbReference>
<feature type="compositionally biased region" description="Basic residues" evidence="4">
    <location>
        <begin position="23"/>
        <end position="55"/>
    </location>
</feature>
<feature type="region of interest" description="Disordered" evidence="4">
    <location>
        <begin position="20"/>
        <end position="67"/>
    </location>
</feature>
<dbReference type="SUPFAM" id="SSF52047">
    <property type="entry name" value="RNI-like"/>
    <property type="match status" value="1"/>
</dbReference>
<evidence type="ECO:0000313" key="6">
    <source>
        <dbReference type="Proteomes" id="UP000683360"/>
    </source>
</evidence>
<proteinExistence type="predicted"/>
<dbReference type="Proteomes" id="UP000683360">
    <property type="component" value="Unassembled WGS sequence"/>
</dbReference>
<protein>
    <submittedName>
        <fullName evidence="5">Uncharacterized protein</fullName>
    </submittedName>
</protein>
<dbReference type="PANTHER" id="PTHR24113:SF12">
    <property type="entry name" value="RAN GTPASE-ACTIVATING PROTEIN 1"/>
    <property type="match status" value="1"/>
</dbReference>
<dbReference type="InterPro" id="IPR001611">
    <property type="entry name" value="Leu-rich_rpt"/>
</dbReference>
<dbReference type="EMBL" id="CAJPWZ010002000">
    <property type="protein sequence ID" value="CAG2228718.1"/>
    <property type="molecule type" value="Genomic_DNA"/>
</dbReference>
<accession>A0A8S3TBH6</accession>
<dbReference type="GO" id="GO:0006913">
    <property type="term" value="P:nucleocytoplasmic transport"/>
    <property type="evidence" value="ECO:0007669"/>
    <property type="project" value="TreeGrafter"/>
</dbReference>
<comment type="caution">
    <text evidence="5">The sequence shown here is derived from an EMBL/GenBank/DDBJ whole genome shotgun (WGS) entry which is preliminary data.</text>
</comment>
<evidence type="ECO:0000313" key="5">
    <source>
        <dbReference type="EMBL" id="CAG2228718.1"/>
    </source>
</evidence>
<dbReference type="GO" id="GO:0048471">
    <property type="term" value="C:perinuclear region of cytoplasm"/>
    <property type="evidence" value="ECO:0007669"/>
    <property type="project" value="TreeGrafter"/>
</dbReference>